<dbReference type="OrthoDB" id="4142031at2759"/>
<keyword evidence="3" id="KW-1185">Reference proteome</keyword>
<accession>A0A0D2GXI1</accession>
<feature type="compositionally biased region" description="Basic and acidic residues" evidence="1">
    <location>
        <begin position="1"/>
        <end position="28"/>
    </location>
</feature>
<evidence type="ECO:0000256" key="1">
    <source>
        <dbReference type="SAM" id="MobiDB-lite"/>
    </source>
</evidence>
<feature type="compositionally biased region" description="Polar residues" evidence="1">
    <location>
        <begin position="34"/>
        <end position="44"/>
    </location>
</feature>
<dbReference type="GeneID" id="27715731"/>
<organism evidence="2 3">
    <name type="scientific">Fonsecaea multimorphosa CBS 102226</name>
    <dbReference type="NCBI Taxonomy" id="1442371"/>
    <lineage>
        <taxon>Eukaryota</taxon>
        <taxon>Fungi</taxon>
        <taxon>Dikarya</taxon>
        <taxon>Ascomycota</taxon>
        <taxon>Pezizomycotina</taxon>
        <taxon>Eurotiomycetes</taxon>
        <taxon>Chaetothyriomycetidae</taxon>
        <taxon>Chaetothyriales</taxon>
        <taxon>Herpotrichiellaceae</taxon>
        <taxon>Fonsecaea</taxon>
    </lineage>
</organism>
<dbReference type="VEuPathDB" id="FungiDB:Z520_09985"/>
<dbReference type="Proteomes" id="UP000053411">
    <property type="component" value="Unassembled WGS sequence"/>
</dbReference>
<name>A0A0D2GXI1_9EURO</name>
<protein>
    <submittedName>
        <fullName evidence="2">Uncharacterized protein</fullName>
    </submittedName>
</protein>
<proteinExistence type="predicted"/>
<gene>
    <name evidence="2" type="ORF">Z520_09985</name>
</gene>
<sequence length="77" mass="8933">MEGVPKFKEREKALEDDYIRRKEAEKYKPPAPTQPGSTQPSNPEHNVRFYAYSNTLSSGAVWTRLTEYECKKAKPKK</sequence>
<evidence type="ECO:0000313" key="3">
    <source>
        <dbReference type="Proteomes" id="UP000053411"/>
    </source>
</evidence>
<evidence type="ECO:0000313" key="2">
    <source>
        <dbReference type="EMBL" id="KIX94275.1"/>
    </source>
</evidence>
<dbReference type="AlphaFoldDB" id="A0A0D2GXI1"/>
<dbReference type="EMBL" id="KN848088">
    <property type="protein sequence ID" value="KIX94275.1"/>
    <property type="molecule type" value="Genomic_DNA"/>
</dbReference>
<reference evidence="2 3" key="1">
    <citation type="submission" date="2015-01" db="EMBL/GenBank/DDBJ databases">
        <title>The Genome Sequence of Fonsecaea multimorphosa CBS 102226.</title>
        <authorList>
            <consortium name="The Broad Institute Genomics Platform"/>
            <person name="Cuomo C."/>
            <person name="de Hoog S."/>
            <person name="Gorbushina A."/>
            <person name="Stielow B."/>
            <person name="Teixiera M."/>
            <person name="Abouelleil A."/>
            <person name="Chapman S.B."/>
            <person name="Priest M."/>
            <person name="Young S.K."/>
            <person name="Wortman J."/>
            <person name="Nusbaum C."/>
            <person name="Birren B."/>
        </authorList>
    </citation>
    <scope>NUCLEOTIDE SEQUENCE [LARGE SCALE GENOMIC DNA]</scope>
    <source>
        <strain evidence="2 3">CBS 102226</strain>
    </source>
</reference>
<feature type="region of interest" description="Disordered" evidence="1">
    <location>
        <begin position="1"/>
        <end position="46"/>
    </location>
</feature>
<dbReference type="RefSeq" id="XP_016628398.1">
    <property type="nucleotide sequence ID" value="XM_016780479.1"/>
</dbReference>